<dbReference type="Proteomes" id="UP000789525">
    <property type="component" value="Unassembled WGS sequence"/>
</dbReference>
<organism evidence="1 2">
    <name type="scientific">Acaulospora colombiana</name>
    <dbReference type="NCBI Taxonomy" id="27376"/>
    <lineage>
        <taxon>Eukaryota</taxon>
        <taxon>Fungi</taxon>
        <taxon>Fungi incertae sedis</taxon>
        <taxon>Mucoromycota</taxon>
        <taxon>Glomeromycotina</taxon>
        <taxon>Glomeromycetes</taxon>
        <taxon>Diversisporales</taxon>
        <taxon>Acaulosporaceae</taxon>
        <taxon>Acaulospora</taxon>
    </lineage>
</organism>
<name>A0ACA9NBD5_9GLOM</name>
<proteinExistence type="predicted"/>
<keyword evidence="2" id="KW-1185">Reference proteome</keyword>
<feature type="non-terminal residue" evidence="1">
    <location>
        <position position="1"/>
    </location>
</feature>
<evidence type="ECO:0000313" key="1">
    <source>
        <dbReference type="EMBL" id="CAG8641035.1"/>
    </source>
</evidence>
<gene>
    <name evidence="1" type="ORF">ACOLOM_LOCUS7940</name>
</gene>
<evidence type="ECO:0000313" key="2">
    <source>
        <dbReference type="Proteomes" id="UP000789525"/>
    </source>
</evidence>
<comment type="caution">
    <text evidence="1">The sequence shown here is derived from an EMBL/GenBank/DDBJ whole genome shotgun (WGS) entry which is preliminary data.</text>
</comment>
<dbReference type="EMBL" id="CAJVPT010019425">
    <property type="protein sequence ID" value="CAG8641035.1"/>
    <property type="molecule type" value="Genomic_DNA"/>
</dbReference>
<sequence length="78" mass="8746">AEIDDHMVKNNTNYATEAQNIISIINNMPGKYNEVKQALETYSLWAIYSKKIFIIEVVIVKLAGVGKGKAITSQCERD</sequence>
<reference evidence="1" key="1">
    <citation type="submission" date="2021-06" db="EMBL/GenBank/DDBJ databases">
        <authorList>
            <person name="Kallberg Y."/>
            <person name="Tangrot J."/>
            <person name="Rosling A."/>
        </authorList>
    </citation>
    <scope>NUCLEOTIDE SEQUENCE</scope>
    <source>
        <strain evidence="1">CL356</strain>
    </source>
</reference>
<accession>A0ACA9NBD5</accession>
<protein>
    <submittedName>
        <fullName evidence="1">3480_t:CDS:1</fullName>
    </submittedName>
</protein>